<keyword evidence="8" id="KW-1185">Reference proteome</keyword>
<evidence type="ECO:0000313" key="8">
    <source>
        <dbReference type="Proteomes" id="UP001597112"/>
    </source>
</evidence>
<evidence type="ECO:0000256" key="2">
    <source>
        <dbReference type="ARBA" id="ARBA00022670"/>
    </source>
</evidence>
<evidence type="ECO:0000256" key="3">
    <source>
        <dbReference type="ARBA" id="ARBA00022801"/>
    </source>
</evidence>
<dbReference type="InterPro" id="IPR036034">
    <property type="entry name" value="PDZ_sf"/>
</dbReference>
<dbReference type="SUPFAM" id="SSF52096">
    <property type="entry name" value="ClpP/crotonase"/>
    <property type="match status" value="1"/>
</dbReference>
<dbReference type="InterPro" id="IPR005151">
    <property type="entry name" value="Tail-specific_protease"/>
</dbReference>
<dbReference type="Pfam" id="PF17820">
    <property type="entry name" value="PDZ_6"/>
    <property type="match status" value="1"/>
</dbReference>
<comment type="similarity">
    <text evidence="1 5">Belongs to the peptidase S41A family.</text>
</comment>
<dbReference type="InterPro" id="IPR004447">
    <property type="entry name" value="Peptidase_S41A"/>
</dbReference>
<evidence type="ECO:0000313" key="7">
    <source>
        <dbReference type="EMBL" id="MFD1001807.1"/>
    </source>
</evidence>
<dbReference type="InterPro" id="IPR001478">
    <property type="entry name" value="PDZ"/>
</dbReference>
<dbReference type="SUPFAM" id="SSF50156">
    <property type="entry name" value="PDZ domain-like"/>
    <property type="match status" value="1"/>
</dbReference>
<dbReference type="SMART" id="SM00228">
    <property type="entry name" value="PDZ"/>
    <property type="match status" value="1"/>
</dbReference>
<keyword evidence="4 5" id="KW-0720">Serine protease</keyword>
<dbReference type="Pfam" id="PF03572">
    <property type="entry name" value="Peptidase_S41"/>
    <property type="match status" value="1"/>
</dbReference>
<dbReference type="PANTHER" id="PTHR32060:SF30">
    <property type="entry name" value="CARBOXY-TERMINAL PROCESSING PROTEASE CTPA"/>
    <property type="match status" value="1"/>
</dbReference>
<dbReference type="SMART" id="SM00245">
    <property type="entry name" value="TSPc"/>
    <property type="match status" value="1"/>
</dbReference>
<evidence type="ECO:0000256" key="1">
    <source>
        <dbReference type="ARBA" id="ARBA00009179"/>
    </source>
</evidence>
<dbReference type="CDD" id="cd06782">
    <property type="entry name" value="cpPDZ_CPP-like"/>
    <property type="match status" value="1"/>
</dbReference>
<evidence type="ECO:0000256" key="5">
    <source>
        <dbReference type="RuleBase" id="RU004404"/>
    </source>
</evidence>
<evidence type="ECO:0000259" key="6">
    <source>
        <dbReference type="PROSITE" id="PS50106"/>
    </source>
</evidence>
<dbReference type="InterPro" id="IPR041489">
    <property type="entry name" value="PDZ_6"/>
</dbReference>
<organism evidence="7 8">
    <name type="scientific">Ohtaekwangia kribbensis</name>
    <dbReference type="NCBI Taxonomy" id="688913"/>
    <lineage>
        <taxon>Bacteria</taxon>
        <taxon>Pseudomonadati</taxon>
        <taxon>Bacteroidota</taxon>
        <taxon>Cytophagia</taxon>
        <taxon>Cytophagales</taxon>
        <taxon>Fulvivirgaceae</taxon>
        <taxon>Ohtaekwangia</taxon>
    </lineage>
</organism>
<dbReference type="Proteomes" id="UP001597112">
    <property type="component" value="Unassembled WGS sequence"/>
</dbReference>
<dbReference type="PROSITE" id="PS50106">
    <property type="entry name" value="PDZ"/>
    <property type="match status" value="1"/>
</dbReference>
<accession>A0ABW3K6E0</accession>
<dbReference type="Gene3D" id="3.30.750.44">
    <property type="match status" value="1"/>
</dbReference>
<sequence length="557" mass="62740">MPEPESYIMWRRTKWPLILVLGVVLAFAFRKPAEKYFDIAKSLDIFATLFKEINAYYVDEVEPQKLIRKGIDGMLESLDPYTDYIPEDEIESFRISTTGQYGGIGALIGIINKKTVVTFPYKDFPAYRSGIKVGDEIVAIDGKNVQGKSTTDVSALLKGQPKTDIEVTIRRYGQKEDLVLKIKREKISIDNLAYYGLVEPTIGYIRLDDFTPGASNEVSSALIELKQRGAQKIILDLRENPGGLLHEAVNVVNLFIPRGQEVVSTKGKVEEWNKSYTTLNSPVDTEIPMIILVSEGSASASEIVAGSLQDYDRAVLIGKKTFGKGLVQTTRPLAYNSQLKVTTAKYYIPSGRCIQALDYTHRKDDGTVERIADSLKSEFKTKRGRKVYDGGGLDPDIDVEYEPVGTITSALISSGLVFEFASRYCAENPATPDLKSFHITDKDYEKFTHLIKENKFTYSTPLERNTKQLIETAKKEKYYTEMEAQLNALKNKIDASKSTDMIRFRTEIIQVLEEQIAFHYTQNEGQAEVSLPRDRAVLEARKILNNDAAYKKILFLN</sequence>
<comment type="caution">
    <text evidence="7">The sequence shown here is derived from an EMBL/GenBank/DDBJ whole genome shotgun (WGS) entry which is preliminary data.</text>
</comment>
<gene>
    <name evidence="7" type="ORF">ACFQ21_20955</name>
</gene>
<keyword evidence="3 5" id="KW-0378">Hydrolase</keyword>
<dbReference type="Gene3D" id="2.30.42.10">
    <property type="match status" value="1"/>
</dbReference>
<dbReference type="NCBIfam" id="TIGR00225">
    <property type="entry name" value="prc"/>
    <property type="match status" value="1"/>
</dbReference>
<dbReference type="EMBL" id="JBHTKA010000008">
    <property type="protein sequence ID" value="MFD1001807.1"/>
    <property type="molecule type" value="Genomic_DNA"/>
</dbReference>
<keyword evidence="2 5" id="KW-0645">Protease</keyword>
<evidence type="ECO:0000256" key="4">
    <source>
        <dbReference type="ARBA" id="ARBA00022825"/>
    </source>
</evidence>
<dbReference type="CDD" id="cd07560">
    <property type="entry name" value="Peptidase_S41_CPP"/>
    <property type="match status" value="1"/>
</dbReference>
<feature type="domain" description="PDZ" evidence="6">
    <location>
        <begin position="105"/>
        <end position="158"/>
    </location>
</feature>
<name>A0ABW3K6E0_9BACT</name>
<dbReference type="InterPro" id="IPR029045">
    <property type="entry name" value="ClpP/crotonase-like_dom_sf"/>
</dbReference>
<dbReference type="Gene3D" id="3.90.226.10">
    <property type="entry name" value="2-enoyl-CoA Hydratase, Chain A, domain 1"/>
    <property type="match status" value="1"/>
</dbReference>
<protein>
    <submittedName>
        <fullName evidence="7">S41 family peptidase</fullName>
    </submittedName>
</protein>
<reference evidence="8" key="1">
    <citation type="journal article" date="2019" name="Int. J. Syst. Evol. Microbiol.">
        <title>The Global Catalogue of Microorganisms (GCM) 10K type strain sequencing project: providing services to taxonomists for standard genome sequencing and annotation.</title>
        <authorList>
            <consortium name="The Broad Institute Genomics Platform"/>
            <consortium name="The Broad Institute Genome Sequencing Center for Infectious Disease"/>
            <person name="Wu L."/>
            <person name="Ma J."/>
        </authorList>
    </citation>
    <scope>NUCLEOTIDE SEQUENCE [LARGE SCALE GENOMIC DNA]</scope>
    <source>
        <strain evidence="8">CCUG 58938</strain>
    </source>
</reference>
<dbReference type="PANTHER" id="PTHR32060">
    <property type="entry name" value="TAIL-SPECIFIC PROTEASE"/>
    <property type="match status" value="1"/>
</dbReference>
<proteinExistence type="inferred from homology"/>